<dbReference type="Proteomes" id="UP001457282">
    <property type="component" value="Unassembled WGS sequence"/>
</dbReference>
<keyword evidence="2" id="KW-1185">Reference proteome</keyword>
<organism evidence="1 2">
    <name type="scientific">Rubus argutus</name>
    <name type="common">Southern blackberry</name>
    <dbReference type="NCBI Taxonomy" id="59490"/>
    <lineage>
        <taxon>Eukaryota</taxon>
        <taxon>Viridiplantae</taxon>
        <taxon>Streptophyta</taxon>
        <taxon>Embryophyta</taxon>
        <taxon>Tracheophyta</taxon>
        <taxon>Spermatophyta</taxon>
        <taxon>Magnoliopsida</taxon>
        <taxon>eudicotyledons</taxon>
        <taxon>Gunneridae</taxon>
        <taxon>Pentapetalae</taxon>
        <taxon>rosids</taxon>
        <taxon>fabids</taxon>
        <taxon>Rosales</taxon>
        <taxon>Rosaceae</taxon>
        <taxon>Rosoideae</taxon>
        <taxon>Rosoideae incertae sedis</taxon>
        <taxon>Rubus</taxon>
    </lineage>
</organism>
<protein>
    <submittedName>
        <fullName evidence="1">Uncharacterized protein</fullName>
    </submittedName>
</protein>
<name>A0AAW1YDD8_RUBAR</name>
<accession>A0AAW1YDD8</accession>
<gene>
    <name evidence="1" type="ORF">M0R45_002889</name>
</gene>
<evidence type="ECO:0000313" key="1">
    <source>
        <dbReference type="EMBL" id="KAK9947255.1"/>
    </source>
</evidence>
<dbReference type="AlphaFoldDB" id="A0AAW1YDD8"/>
<comment type="caution">
    <text evidence="1">The sequence shown here is derived from an EMBL/GenBank/DDBJ whole genome shotgun (WGS) entry which is preliminary data.</text>
</comment>
<reference evidence="1 2" key="1">
    <citation type="journal article" date="2023" name="G3 (Bethesda)">
        <title>A chromosome-length genome assembly and annotation of blackberry (Rubus argutus, cv. 'Hillquist').</title>
        <authorList>
            <person name="Bruna T."/>
            <person name="Aryal R."/>
            <person name="Dudchenko O."/>
            <person name="Sargent D.J."/>
            <person name="Mead D."/>
            <person name="Buti M."/>
            <person name="Cavallini A."/>
            <person name="Hytonen T."/>
            <person name="Andres J."/>
            <person name="Pham M."/>
            <person name="Weisz D."/>
            <person name="Mascagni F."/>
            <person name="Usai G."/>
            <person name="Natali L."/>
            <person name="Bassil N."/>
            <person name="Fernandez G.E."/>
            <person name="Lomsadze A."/>
            <person name="Armour M."/>
            <person name="Olukolu B."/>
            <person name="Poorten T."/>
            <person name="Britton C."/>
            <person name="Davik J."/>
            <person name="Ashrafi H."/>
            <person name="Aiden E.L."/>
            <person name="Borodovsky M."/>
            <person name="Worthington M."/>
        </authorList>
    </citation>
    <scope>NUCLEOTIDE SEQUENCE [LARGE SCALE GENOMIC DNA]</scope>
    <source>
        <strain evidence="1">PI 553951</strain>
    </source>
</reference>
<proteinExistence type="predicted"/>
<dbReference type="EMBL" id="JBEDUW010000001">
    <property type="protein sequence ID" value="KAK9947255.1"/>
    <property type="molecule type" value="Genomic_DNA"/>
</dbReference>
<sequence length="81" mass="9425">MNFEVPEADIRLSEGFINLQAHCSSCLNMDVKARPQGDEGQKLEHQHYHQRSSLYRRSLSHVLMILAFMPSNVRDLTYTYV</sequence>
<evidence type="ECO:0000313" key="2">
    <source>
        <dbReference type="Proteomes" id="UP001457282"/>
    </source>
</evidence>